<dbReference type="Gene3D" id="3.40.50.300">
    <property type="entry name" value="P-loop containing nucleotide triphosphate hydrolases"/>
    <property type="match status" value="1"/>
</dbReference>
<dbReference type="AlphaFoldDB" id="A0A0D3HX36"/>
<dbReference type="InterPro" id="IPR027417">
    <property type="entry name" value="P-loop_NTPase"/>
</dbReference>
<evidence type="ECO:0000313" key="1">
    <source>
        <dbReference type="EnsemblPlants" id="OBART12G19840.1"/>
    </source>
</evidence>
<dbReference type="PANTHER" id="PTHR18934:SF246">
    <property type="entry name" value="DEXH-BOX ATP-DEPENDENT RNA HELICASE DEXH4, CHLOROPLASTIC-RELATED"/>
    <property type="match status" value="1"/>
</dbReference>
<evidence type="ECO:0000313" key="2">
    <source>
        <dbReference type="Proteomes" id="UP000026960"/>
    </source>
</evidence>
<organism evidence="1">
    <name type="scientific">Oryza barthii</name>
    <dbReference type="NCBI Taxonomy" id="65489"/>
    <lineage>
        <taxon>Eukaryota</taxon>
        <taxon>Viridiplantae</taxon>
        <taxon>Streptophyta</taxon>
        <taxon>Embryophyta</taxon>
        <taxon>Tracheophyta</taxon>
        <taxon>Spermatophyta</taxon>
        <taxon>Magnoliopsida</taxon>
        <taxon>Liliopsida</taxon>
        <taxon>Poales</taxon>
        <taxon>Poaceae</taxon>
        <taxon>BOP clade</taxon>
        <taxon>Oryzoideae</taxon>
        <taxon>Oryzeae</taxon>
        <taxon>Oryzinae</taxon>
        <taxon>Oryza</taxon>
    </lineage>
</organism>
<dbReference type="PaxDb" id="65489-OBART12G19840.1"/>
<name>A0A0D3HX36_9ORYZ</name>
<dbReference type="Gramene" id="OBART12G19840.1">
    <property type="protein sequence ID" value="OBART12G19840.1"/>
    <property type="gene ID" value="OBART12G19840"/>
</dbReference>
<dbReference type="Proteomes" id="UP000026960">
    <property type="component" value="Chromosome 12"/>
</dbReference>
<dbReference type="HOGENOM" id="CLU_1301357_0_0_1"/>
<reference evidence="1" key="1">
    <citation type="journal article" date="2009" name="Rice">
        <title>De Novo Next Generation Sequencing of Plant Genomes.</title>
        <authorList>
            <person name="Rounsley S."/>
            <person name="Marri P.R."/>
            <person name="Yu Y."/>
            <person name="He R."/>
            <person name="Sisneros N."/>
            <person name="Goicoechea J.L."/>
            <person name="Lee S.J."/>
            <person name="Angelova A."/>
            <person name="Kudrna D."/>
            <person name="Luo M."/>
            <person name="Affourtit J."/>
            <person name="Desany B."/>
            <person name="Knight J."/>
            <person name="Niazi F."/>
            <person name="Egholm M."/>
            <person name="Wing R.A."/>
        </authorList>
    </citation>
    <scope>NUCLEOTIDE SEQUENCE [LARGE SCALE GENOMIC DNA]</scope>
    <source>
        <strain evidence="1">cv. IRGC 105608</strain>
    </source>
</reference>
<reference evidence="1" key="2">
    <citation type="submission" date="2015-03" db="UniProtKB">
        <authorList>
            <consortium name="EnsemblPlants"/>
        </authorList>
    </citation>
    <scope>IDENTIFICATION</scope>
</reference>
<dbReference type="eggNOG" id="KOG0920">
    <property type="taxonomic scope" value="Eukaryota"/>
</dbReference>
<dbReference type="PANTHER" id="PTHR18934">
    <property type="entry name" value="ATP-DEPENDENT RNA HELICASE"/>
    <property type="match status" value="1"/>
</dbReference>
<dbReference type="EnsemblPlants" id="OBART12G19840.1">
    <property type="protein sequence ID" value="OBART12G19840.1"/>
    <property type="gene ID" value="OBART12G19840"/>
</dbReference>
<dbReference type="STRING" id="65489.A0A0D3HX36"/>
<dbReference type="GO" id="GO:0004386">
    <property type="term" value="F:helicase activity"/>
    <property type="evidence" value="ECO:0007669"/>
    <property type="project" value="TreeGrafter"/>
</dbReference>
<proteinExistence type="predicted"/>
<dbReference type="GO" id="GO:0003723">
    <property type="term" value="F:RNA binding"/>
    <property type="evidence" value="ECO:0007669"/>
    <property type="project" value="TreeGrafter"/>
</dbReference>
<protein>
    <submittedName>
        <fullName evidence="1">Uncharacterized protein</fullName>
    </submittedName>
</protein>
<accession>A0A0D3HX36</accession>
<keyword evidence="2" id="KW-1185">Reference proteome</keyword>
<sequence length="253" mass="29064">MAMAPHSLTHLAVGQVRQLPKGIWAISRIFGSFFITALYRSRNPLFILVYMIESELGSYCNIACTQSRRIVWLKVFLIRGLNLLLDLKDSLFRYQVRLDSAWNERTKLMFCTTGIQLRKLSMKCMNDPDFPVSGKDFIKWKNASSTVNNHENRRTLFYPQWIGGGVDTGKHKDNHYNLQKVPEMLRMPLTELCLQMKLLHLGGIKSFLPKVVAFEGHEELSHLGYHLANLPVDILIGKVQLKYNLLAHSSNMT</sequence>